<evidence type="ECO:0000256" key="1">
    <source>
        <dbReference type="SAM" id="MobiDB-lite"/>
    </source>
</evidence>
<dbReference type="AlphaFoldDB" id="G0NPF0"/>
<reference evidence="3" key="1">
    <citation type="submission" date="2011-07" db="EMBL/GenBank/DDBJ databases">
        <authorList>
            <consortium name="Caenorhabditis brenneri Sequencing and Analysis Consortium"/>
            <person name="Wilson R.K."/>
        </authorList>
    </citation>
    <scope>NUCLEOTIDE SEQUENCE [LARGE SCALE GENOMIC DNA]</scope>
    <source>
        <strain evidence="3">PB2801</strain>
    </source>
</reference>
<dbReference type="STRING" id="135651.G0NPF0"/>
<dbReference type="Proteomes" id="UP000008068">
    <property type="component" value="Unassembled WGS sequence"/>
</dbReference>
<accession>G0NPF0</accession>
<dbReference type="InParanoid" id="G0NPF0"/>
<proteinExistence type="predicted"/>
<dbReference type="PANTHER" id="PTHR34005">
    <property type="entry name" value="PROTEIN CBG15054-RELATED"/>
    <property type="match status" value="1"/>
</dbReference>
<dbReference type="EMBL" id="GL379920">
    <property type="protein sequence ID" value="EGT35233.1"/>
    <property type="molecule type" value="Genomic_DNA"/>
</dbReference>
<dbReference type="eggNOG" id="KOG4297">
    <property type="taxonomic scope" value="Eukaryota"/>
</dbReference>
<organism evidence="3">
    <name type="scientific">Caenorhabditis brenneri</name>
    <name type="common">Nematode worm</name>
    <dbReference type="NCBI Taxonomy" id="135651"/>
    <lineage>
        <taxon>Eukaryota</taxon>
        <taxon>Metazoa</taxon>
        <taxon>Ecdysozoa</taxon>
        <taxon>Nematoda</taxon>
        <taxon>Chromadorea</taxon>
        <taxon>Rhabditida</taxon>
        <taxon>Rhabditina</taxon>
        <taxon>Rhabditomorpha</taxon>
        <taxon>Rhabditoidea</taxon>
        <taxon>Rhabditidae</taxon>
        <taxon>Peloderinae</taxon>
        <taxon>Caenorhabditis</taxon>
    </lineage>
</organism>
<sequence length="324" mass="36789">MVLSKLFSSSRSRDKKNEKKYIINGYPLTNSPVIPDILKHQVEFKKLRRGPQDLVGFTLAHAGSDLVKLESLELFRKNMLGWLRSDQSFCENFNAEFPKNLIAISVARLNFEVGESCQEYKLMNGVKPSGNGHFTYRKFSECIQCTYYNEDGIEFLAGLTFYPAPHGRAQLLKSNDALLRLTSNSVIDYPIGDRQSCWSMTQRRQYGRFCSVAGKHILLECLEDGVPRHREYNHVTKEYRLSLCKECCEEFFTYKWEEPKKDTPAILTPILTVEESVSAPTSSNDSQSSAVSRVSSTESIVGGFERIDVSSEVESDINDAELID</sequence>
<dbReference type="PANTHER" id="PTHR34005:SF7">
    <property type="entry name" value="PROTEIN CBG26726"/>
    <property type="match status" value="1"/>
</dbReference>
<name>G0NPF0_CAEBE</name>
<feature type="region of interest" description="Disordered" evidence="1">
    <location>
        <begin position="277"/>
        <end position="298"/>
    </location>
</feature>
<dbReference type="FunCoup" id="G0NPF0">
    <property type="interactions" value="1540"/>
</dbReference>
<feature type="compositionally biased region" description="Low complexity" evidence="1">
    <location>
        <begin position="282"/>
        <end position="298"/>
    </location>
</feature>
<dbReference type="HOGENOM" id="CLU_074433_0_0_1"/>
<keyword evidence="3" id="KW-1185">Reference proteome</keyword>
<protein>
    <submittedName>
        <fullName evidence="2">Uncharacterized protein</fullName>
    </submittedName>
</protein>
<evidence type="ECO:0000313" key="2">
    <source>
        <dbReference type="EMBL" id="EGT35233.1"/>
    </source>
</evidence>
<gene>
    <name evidence="2" type="ORF">CAEBREN_17758</name>
</gene>
<evidence type="ECO:0000313" key="3">
    <source>
        <dbReference type="Proteomes" id="UP000008068"/>
    </source>
</evidence>